<protein>
    <submittedName>
        <fullName evidence="1">Uncharacterized protein</fullName>
    </submittedName>
</protein>
<dbReference type="PANTHER" id="PTHR42663">
    <property type="entry name" value="HYDROLASE C777.06C-RELATED-RELATED"/>
    <property type="match status" value="1"/>
</dbReference>
<dbReference type="Proteomes" id="UP000649617">
    <property type="component" value="Unassembled WGS sequence"/>
</dbReference>
<accession>A0A812MP14</accession>
<evidence type="ECO:0000313" key="2">
    <source>
        <dbReference type="Proteomes" id="UP000649617"/>
    </source>
</evidence>
<organism evidence="1 2">
    <name type="scientific">Symbiodinium pilosum</name>
    <name type="common">Dinoflagellate</name>
    <dbReference type="NCBI Taxonomy" id="2952"/>
    <lineage>
        <taxon>Eukaryota</taxon>
        <taxon>Sar</taxon>
        <taxon>Alveolata</taxon>
        <taxon>Dinophyceae</taxon>
        <taxon>Suessiales</taxon>
        <taxon>Symbiodiniaceae</taxon>
        <taxon>Symbiodinium</taxon>
    </lineage>
</organism>
<dbReference type="EMBL" id="CAJNIZ010008857">
    <property type="protein sequence ID" value="CAE7272886.1"/>
    <property type="molecule type" value="Genomic_DNA"/>
</dbReference>
<dbReference type="PANTHER" id="PTHR42663:SF6">
    <property type="entry name" value="HYDROLASE C777.06C-RELATED"/>
    <property type="match status" value="1"/>
</dbReference>
<dbReference type="SUPFAM" id="SSF56281">
    <property type="entry name" value="Metallo-hydrolase/oxidoreductase"/>
    <property type="match status" value="1"/>
</dbReference>
<gene>
    <name evidence="1" type="ORF">SPIL2461_LOCUS6037</name>
</gene>
<dbReference type="OrthoDB" id="341300at2759"/>
<name>A0A812MP14_SYMPI</name>
<dbReference type="AlphaFoldDB" id="A0A812MP14"/>
<sequence>EFPENAMPFYVDGFAFHALPVLHGADYTCFGFGFGPQGSRVVYISDYTALLPKTEALLQRWSTAPDKISILILDVLFPDATTSTVHANLEESLALVRKYRPNKAFFVGLGHY</sequence>
<evidence type="ECO:0000313" key="1">
    <source>
        <dbReference type="EMBL" id="CAE7272886.1"/>
    </source>
</evidence>
<dbReference type="Gene3D" id="3.60.15.10">
    <property type="entry name" value="Ribonuclease Z/Hydroxyacylglutathione hydrolase-like"/>
    <property type="match status" value="1"/>
</dbReference>
<dbReference type="InterPro" id="IPR036866">
    <property type="entry name" value="RibonucZ/Hydroxyglut_hydro"/>
</dbReference>
<feature type="non-terminal residue" evidence="1">
    <location>
        <position position="1"/>
    </location>
</feature>
<reference evidence="1" key="1">
    <citation type="submission" date="2021-02" db="EMBL/GenBank/DDBJ databases">
        <authorList>
            <person name="Dougan E. K."/>
            <person name="Rhodes N."/>
            <person name="Thang M."/>
            <person name="Chan C."/>
        </authorList>
    </citation>
    <scope>NUCLEOTIDE SEQUENCE</scope>
</reference>
<feature type="non-terminal residue" evidence="1">
    <location>
        <position position="112"/>
    </location>
</feature>
<proteinExistence type="predicted"/>
<keyword evidence="2" id="KW-1185">Reference proteome</keyword>
<comment type="caution">
    <text evidence="1">The sequence shown here is derived from an EMBL/GenBank/DDBJ whole genome shotgun (WGS) entry which is preliminary data.</text>
</comment>